<dbReference type="PANTHER" id="PTHR33516:SF2">
    <property type="entry name" value="LEXA REPRESSOR-RELATED"/>
    <property type="match status" value="1"/>
</dbReference>
<dbReference type="PRINTS" id="PR00726">
    <property type="entry name" value="LEXASERPTASE"/>
</dbReference>
<keyword evidence="10" id="KW-0808">Transferase</keyword>
<feature type="domain" description="Peptidase S24/S26A/S26B/S26C" evidence="9">
    <location>
        <begin position="77"/>
        <end position="194"/>
    </location>
</feature>
<dbReference type="CDD" id="cd06529">
    <property type="entry name" value="S24_LexA-like"/>
    <property type="match status" value="1"/>
</dbReference>
<proteinExistence type="inferred from homology"/>
<evidence type="ECO:0000256" key="4">
    <source>
        <dbReference type="ARBA" id="ARBA00022813"/>
    </source>
</evidence>
<reference evidence="10" key="1">
    <citation type="submission" date="2020-10" db="EMBL/GenBank/DDBJ databases">
        <authorList>
            <person name="Gilroy R."/>
        </authorList>
    </citation>
    <scope>NUCLEOTIDE SEQUENCE</scope>
    <source>
        <strain evidence="10">7463</strain>
    </source>
</reference>
<accession>A0A9D1IIX3</accession>
<dbReference type="Proteomes" id="UP000824083">
    <property type="component" value="Unassembled WGS sequence"/>
</dbReference>
<dbReference type="GO" id="GO:0009432">
    <property type="term" value="P:SOS response"/>
    <property type="evidence" value="ECO:0007669"/>
    <property type="project" value="UniProtKB-KW"/>
</dbReference>
<keyword evidence="5" id="KW-0234">DNA repair</keyword>
<dbReference type="GO" id="GO:0006355">
    <property type="term" value="P:regulation of DNA-templated transcription"/>
    <property type="evidence" value="ECO:0007669"/>
    <property type="project" value="InterPro"/>
</dbReference>
<reference evidence="10" key="2">
    <citation type="journal article" date="2021" name="PeerJ">
        <title>Extensive microbial diversity within the chicken gut microbiome revealed by metagenomics and culture.</title>
        <authorList>
            <person name="Gilroy R."/>
            <person name="Ravi A."/>
            <person name="Getino M."/>
            <person name="Pursley I."/>
            <person name="Horton D.L."/>
            <person name="Alikhan N.F."/>
            <person name="Baker D."/>
            <person name="Gharbi K."/>
            <person name="Hall N."/>
            <person name="Watson M."/>
            <person name="Adriaenssens E.M."/>
            <person name="Foster-Nyarko E."/>
            <person name="Jarju S."/>
            <person name="Secka A."/>
            <person name="Antonio M."/>
            <person name="Oren A."/>
            <person name="Chaudhuri R.R."/>
            <person name="La Ragione R."/>
            <person name="Hildebrand F."/>
            <person name="Pallen M.J."/>
        </authorList>
    </citation>
    <scope>NUCLEOTIDE SEQUENCE</scope>
    <source>
        <strain evidence="10">7463</strain>
    </source>
</reference>
<name>A0A9D1IIX3_9BURK</name>
<keyword evidence="4 7" id="KW-0068">Autocatalytic cleavage</keyword>
<dbReference type="GO" id="GO:0003677">
    <property type="term" value="F:DNA binding"/>
    <property type="evidence" value="ECO:0007669"/>
    <property type="project" value="InterPro"/>
</dbReference>
<comment type="caution">
    <text evidence="10">The sequence shown here is derived from an EMBL/GenBank/DDBJ whole genome shotgun (WGS) entry which is preliminary data.</text>
</comment>
<keyword evidence="10" id="KW-0548">Nucleotidyltransferase</keyword>
<evidence type="ECO:0000256" key="1">
    <source>
        <dbReference type="ARBA" id="ARBA00007484"/>
    </source>
</evidence>
<dbReference type="AlphaFoldDB" id="A0A9D1IIX3"/>
<sequence length="207" mass="22888">MTKGRGGKRDNAGRKPLGDETLSSTIIARVTPEQKETFKANGGGQWLRCSLTNLKESRQSIPAWAQAVMPVHHAAVPLFEYSVQAGFPSPAESYKETLDFNDLLIENAPATFVLRVSGQSMIDAGMCDGDLMVVDRSRTPKNNDIVVMQIDNDYTVKRFIKTSDGFYLKAENSSGLYHDIYPQEGQEWHLFGVVNFVIKALSGKALT</sequence>
<dbReference type="GO" id="GO:0006281">
    <property type="term" value="P:DNA repair"/>
    <property type="evidence" value="ECO:0007669"/>
    <property type="project" value="UniProtKB-KW"/>
</dbReference>
<dbReference type="Gene3D" id="2.10.109.10">
    <property type="entry name" value="Umud Fragment, subunit A"/>
    <property type="match status" value="1"/>
</dbReference>
<dbReference type="InterPro" id="IPR006197">
    <property type="entry name" value="Peptidase_S24_LexA"/>
</dbReference>
<feature type="compositionally biased region" description="Basic and acidic residues" evidence="8">
    <location>
        <begin position="7"/>
        <end position="18"/>
    </location>
</feature>
<keyword evidence="6" id="KW-0742">SOS response</keyword>
<evidence type="ECO:0000256" key="3">
    <source>
        <dbReference type="ARBA" id="ARBA00022801"/>
    </source>
</evidence>
<feature type="region of interest" description="Disordered" evidence="8">
    <location>
        <begin position="1"/>
        <end position="24"/>
    </location>
</feature>
<evidence type="ECO:0000256" key="2">
    <source>
        <dbReference type="ARBA" id="ARBA00022763"/>
    </source>
</evidence>
<organism evidence="10 11">
    <name type="scientific">Candidatus Aphodousia faecigallinarum</name>
    <dbReference type="NCBI Taxonomy" id="2840677"/>
    <lineage>
        <taxon>Bacteria</taxon>
        <taxon>Pseudomonadati</taxon>
        <taxon>Pseudomonadota</taxon>
        <taxon>Betaproteobacteria</taxon>
        <taxon>Burkholderiales</taxon>
        <taxon>Sutterellaceae</taxon>
        <taxon>Sutterellaceae incertae sedis</taxon>
        <taxon>Candidatus Aphodousia</taxon>
    </lineage>
</organism>
<evidence type="ECO:0000256" key="5">
    <source>
        <dbReference type="ARBA" id="ARBA00023204"/>
    </source>
</evidence>
<keyword evidence="2" id="KW-0227">DNA damage</keyword>
<keyword evidence="3 7" id="KW-0378">Hydrolase</keyword>
<dbReference type="GO" id="GO:0003887">
    <property type="term" value="F:DNA-directed DNA polymerase activity"/>
    <property type="evidence" value="ECO:0007669"/>
    <property type="project" value="UniProtKB-EC"/>
</dbReference>
<evidence type="ECO:0000256" key="6">
    <source>
        <dbReference type="ARBA" id="ARBA00023236"/>
    </source>
</evidence>
<evidence type="ECO:0000256" key="8">
    <source>
        <dbReference type="SAM" id="MobiDB-lite"/>
    </source>
</evidence>
<dbReference type="PANTHER" id="PTHR33516">
    <property type="entry name" value="LEXA REPRESSOR"/>
    <property type="match status" value="1"/>
</dbReference>
<dbReference type="InterPro" id="IPR036286">
    <property type="entry name" value="LexA/Signal_pep-like_sf"/>
</dbReference>
<dbReference type="EC" id="2.7.7.7" evidence="10"/>
<protein>
    <submittedName>
        <fullName evidence="10">Translesion error-prone DNA polymerase V autoproteolytic subunit</fullName>
        <ecNumber evidence="10">2.7.7.7</ecNumber>
    </submittedName>
</protein>
<dbReference type="InterPro" id="IPR050077">
    <property type="entry name" value="LexA_repressor"/>
</dbReference>
<evidence type="ECO:0000313" key="10">
    <source>
        <dbReference type="EMBL" id="HIU37506.1"/>
    </source>
</evidence>
<evidence type="ECO:0000313" key="11">
    <source>
        <dbReference type="Proteomes" id="UP000824083"/>
    </source>
</evidence>
<dbReference type="GO" id="GO:0016787">
    <property type="term" value="F:hydrolase activity"/>
    <property type="evidence" value="ECO:0007669"/>
    <property type="project" value="UniProtKB-KW"/>
</dbReference>
<dbReference type="NCBIfam" id="NF007621">
    <property type="entry name" value="PRK10276.1"/>
    <property type="match status" value="1"/>
</dbReference>
<evidence type="ECO:0000256" key="7">
    <source>
        <dbReference type="RuleBase" id="RU003991"/>
    </source>
</evidence>
<dbReference type="EMBL" id="DVMY01000074">
    <property type="protein sequence ID" value="HIU37506.1"/>
    <property type="molecule type" value="Genomic_DNA"/>
</dbReference>
<gene>
    <name evidence="10" type="primary">umuD</name>
    <name evidence="10" type="ORF">IAC56_04470</name>
</gene>
<dbReference type="InterPro" id="IPR039418">
    <property type="entry name" value="LexA-like"/>
</dbReference>
<evidence type="ECO:0000259" key="9">
    <source>
        <dbReference type="Pfam" id="PF00717"/>
    </source>
</evidence>
<dbReference type="InterPro" id="IPR015927">
    <property type="entry name" value="Peptidase_S24_S26A/B/C"/>
</dbReference>
<dbReference type="SUPFAM" id="SSF51306">
    <property type="entry name" value="LexA/Signal peptidase"/>
    <property type="match status" value="1"/>
</dbReference>
<dbReference type="Pfam" id="PF00717">
    <property type="entry name" value="Peptidase_S24"/>
    <property type="match status" value="1"/>
</dbReference>
<comment type="similarity">
    <text evidence="1 7">Belongs to the peptidase S24 family.</text>
</comment>